<evidence type="ECO:0000313" key="3">
    <source>
        <dbReference type="Proteomes" id="UP000030651"/>
    </source>
</evidence>
<accession>W3XDY0</accession>
<dbReference type="SUPFAM" id="SSF57850">
    <property type="entry name" value="RING/U-box"/>
    <property type="match status" value="1"/>
</dbReference>
<dbReference type="InterPro" id="IPR010730">
    <property type="entry name" value="HET"/>
</dbReference>
<feature type="domain" description="Heterokaryon incompatibility" evidence="1">
    <location>
        <begin position="50"/>
        <end position="226"/>
    </location>
</feature>
<name>W3XDY0_PESFW</name>
<organism evidence="2 3">
    <name type="scientific">Pestalotiopsis fici (strain W106-1 / CGMCC3.15140)</name>
    <dbReference type="NCBI Taxonomy" id="1229662"/>
    <lineage>
        <taxon>Eukaryota</taxon>
        <taxon>Fungi</taxon>
        <taxon>Dikarya</taxon>
        <taxon>Ascomycota</taxon>
        <taxon>Pezizomycotina</taxon>
        <taxon>Sordariomycetes</taxon>
        <taxon>Xylariomycetidae</taxon>
        <taxon>Amphisphaeriales</taxon>
        <taxon>Sporocadaceae</taxon>
        <taxon>Pestalotiopsis</taxon>
    </lineage>
</organism>
<dbReference type="InterPro" id="IPR052895">
    <property type="entry name" value="HetReg/Transcr_Mod"/>
</dbReference>
<proteinExistence type="predicted"/>
<dbReference type="PANTHER" id="PTHR24148">
    <property type="entry name" value="ANKYRIN REPEAT DOMAIN-CONTAINING PROTEIN 39 HOMOLOG-RELATED"/>
    <property type="match status" value="1"/>
</dbReference>
<dbReference type="Pfam" id="PF26639">
    <property type="entry name" value="Het-6_barrel"/>
    <property type="match status" value="1"/>
</dbReference>
<dbReference type="PANTHER" id="PTHR24148:SF64">
    <property type="entry name" value="HETEROKARYON INCOMPATIBILITY DOMAIN-CONTAINING PROTEIN"/>
    <property type="match status" value="1"/>
</dbReference>
<dbReference type="KEGG" id="pfy:PFICI_02318"/>
<sequence length="741" mass="84702">MGTEYNPIYTPLKDPDNYFRLLKLDEASDQDEEKLSGVLIQLPRGDAPYYHPISYTWGIEKPAAEILLRHSEEAEQSHPFLMRPNLKVLLQHARRSFKNRVIWVDAICINQDDTVEKGHQVRTMDKVYRGQNTFVWLGEPSHNSDLALDLIDRFEAHLEKLDRSHITNLFQSKSAQYLADRAEATRKFTQACDEFLMSPTNTDECWVAIYDFFARPWFTRRWVVQEFALSGHVDFWIGSRKKCLEYVNILSMKLKENPYHRVKGHQRHNVWERIPGHANVLPSMDVDPVDSIYRLTSTQKAIQKGKTIELSLEKLLDDFAGFACFDPLDGVYALLSMASDVNMSDWLPDYSPTATVADLYRKVSLQIMKRTGSEDIICHCADDKSRQMIESLKSGWTPWFAPRDETFRNENNVRVDKNTSDDNEPSESFVCRILGYKRNSLTTFGQPLRRLPLDHPERVEADNILCDGCDKKIEGAGVRCQDCSGHFDYCFDCAKMSDMTHDPLHHFKLHNGAVYYAFNISSSLLHGFHDDIDTCSFFPGLGRFVDTIKAIAPCEPPSALRHGKGITIRLPWEQWIRMPGMEHHVDNDGCPSDHLLRAMTGNRRIVGDRVRHVTNSWLSDARRAFRASFVEKHGQQEKNKRASLPLSHFGQEALCSMGFMLSGSRQFATTTTSFGLVPIRSCAGDRIAILVGCTVPVVLRKMTTANGLDLWALIGECYIDGMMEGELSHKLDKDFDKILLY</sequence>
<dbReference type="GeneID" id="19267331"/>
<dbReference type="OMA" id="WERIPGH"/>
<evidence type="ECO:0000259" key="1">
    <source>
        <dbReference type="Pfam" id="PF06985"/>
    </source>
</evidence>
<dbReference type="HOGENOM" id="CLU_004184_7_4_1"/>
<dbReference type="RefSeq" id="XP_007829090.1">
    <property type="nucleotide sequence ID" value="XM_007830899.1"/>
</dbReference>
<dbReference type="OrthoDB" id="4776650at2759"/>
<evidence type="ECO:0000313" key="2">
    <source>
        <dbReference type="EMBL" id="ETS84293.1"/>
    </source>
</evidence>
<dbReference type="InParanoid" id="W3XDY0"/>
<gene>
    <name evidence="2" type="ORF">PFICI_02318</name>
</gene>
<keyword evidence="3" id="KW-1185">Reference proteome</keyword>
<dbReference type="EMBL" id="KI912110">
    <property type="protein sequence ID" value="ETS84293.1"/>
    <property type="molecule type" value="Genomic_DNA"/>
</dbReference>
<dbReference type="Proteomes" id="UP000030651">
    <property type="component" value="Unassembled WGS sequence"/>
</dbReference>
<protein>
    <recommendedName>
        <fullName evidence="1">Heterokaryon incompatibility domain-containing protein</fullName>
    </recommendedName>
</protein>
<dbReference type="Pfam" id="PF06985">
    <property type="entry name" value="HET"/>
    <property type="match status" value="1"/>
</dbReference>
<reference evidence="3" key="1">
    <citation type="journal article" date="2015" name="BMC Genomics">
        <title>Genomic and transcriptomic analysis of the endophytic fungus Pestalotiopsis fici reveals its lifestyle and high potential for synthesis of natural products.</title>
        <authorList>
            <person name="Wang X."/>
            <person name="Zhang X."/>
            <person name="Liu L."/>
            <person name="Xiang M."/>
            <person name="Wang W."/>
            <person name="Sun X."/>
            <person name="Che Y."/>
            <person name="Guo L."/>
            <person name="Liu G."/>
            <person name="Guo L."/>
            <person name="Wang C."/>
            <person name="Yin W.B."/>
            <person name="Stadler M."/>
            <person name="Zhang X."/>
            <person name="Liu X."/>
        </authorList>
    </citation>
    <scope>NUCLEOTIDE SEQUENCE [LARGE SCALE GENOMIC DNA]</scope>
    <source>
        <strain evidence="3">W106-1 / CGMCC3.15140</strain>
    </source>
</reference>
<dbReference type="AlphaFoldDB" id="W3XDY0"/>